<keyword evidence="7" id="KW-1185">Reference proteome</keyword>
<keyword evidence="4" id="KW-0503">Monooxygenase</keyword>
<evidence type="ECO:0000313" key="6">
    <source>
        <dbReference type="EMBL" id="QUR69417.1"/>
    </source>
</evidence>
<dbReference type="RefSeq" id="WP_211697006.1">
    <property type="nucleotide sequence ID" value="NZ_CP046600.1"/>
</dbReference>
<sequence length="287" mass="31450">MRFAFKTSPQNTTWPQMLAVWQQADDIDVFESGWTFDHFYPILTDTTGPCLEGWTTLTALAQATTRLRVGTLVTGIHYRHPAVLANMAAAVDIISNGRLELGIGAGWNEQESGDYGIALGSIKQRFDRFEEACQVLISLLSKETTDYSGTYYQLSGARNEPKGPQRPHPPICIGGSGEKRTLRITARYAQHWNFVGGTPEEFARKRGVLAAHCTDIGRDPKEITLSAHLWLSPERNYRQVLDNAAGLAAEGLDLGIVYIAPPHDPAVLEPLAEAIRESGLLSDSAGS</sequence>
<dbReference type="InterPro" id="IPR050172">
    <property type="entry name" value="SsuD_RutA_monooxygenase"/>
</dbReference>
<dbReference type="InterPro" id="IPR011251">
    <property type="entry name" value="Luciferase-like_dom"/>
</dbReference>
<accession>A0A975PYR5</accession>
<gene>
    <name evidence="6" type="ORF">F6B93_22165</name>
</gene>
<dbReference type="InterPro" id="IPR036661">
    <property type="entry name" value="Luciferase-like_sf"/>
</dbReference>
<dbReference type="InterPro" id="IPR019952">
    <property type="entry name" value="F420_OxRdatse_Rv1855c_pred"/>
</dbReference>
<dbReference type="AlphaFoldDB" id="A0A975PYR5"/>
<dbReference type="SUPFAM" id="SSF51679">
    <property type="entry name" value="Bacterial luciferase-like"/>
    <property type="match status" value="1"/>
</dbReference>
<dbReference type="GO" id="GO:0046306">
    <property type="term" value="P:alkanesulfonate catabolic process"/>
    <property type="evidence" value="ECO:0007669"/>
    <property type="project" value="TreeGrafter"/>
</dbReference>
<proteinExistence type="predicted"/>
<evidence type="ECO:0000256" key="1">
    <source>
        <dbReference type="ARBA" id="ARBA00022630"/>
    </source>
</evidence>
<evidence type="ECO:0000313" key="7">
    <source>
        <dbReference type="Proteomes" id="UP000682202"/>
    </source>
</evidence>
<evidence type="ECO:0000256" key="4">
    <source>
        <dbReference type="ARBA" id="ARBA00023033"/>
    </source>
</evidence>
<evidence type="ECO:0000259" key="5">
    <source>
        <dbReference type="Pfam" id="PF00296"/>
    </source>
</evidence>
<dbReference type="GO" id="GO:0008726">
    <property type="term" value="F:alkanesulfonate monooxygenase activity"/>
    <property type="evidence" value="ECO:0007669"/>
    <property type="project" value="TreeGrafter"/>
</dbReference>
<feature type="domain" description="Luciferase-like" evidence="5">
    <location>
        <begin position="13"/>
        <end position="246"/>
    </location>
</feature>
<keyword evidence="2" id="KW-0288">FMN</keyword>
<keyword evidence="1" id="KW-0285">Flavoprotein</keyword>
<protein>
    <submittedName>
        <fullName evidence="6">TIGR03560 family F420-dependent LLM class oxidoreductase</fullName>
    </submittedName>
</protein>
<dbReference type="Pfam" id="PF00296">
    <property type="entry name" value="Bac_luciferase"/>
    <property type="match status" value="1"/>
</dbReference>
<dbReference type="PANTHER" id="PTHR42847">
    <property type="entry name" value="ALKANESULFONATE MONOOXYGENASE"/>
    <property type="match status" value="1"/>
</dbReference>
<keyword evidence="3" id="KW-0560">Oxidoreductase</keyword>
<organism evidence="6 7">
    <name type="scientific">Mycobacterium spongiae</name>
    <dbReference type="NCBI Taxonomy" id="886343"/>
    <lineage>
        <taxon>Bacteria</taxon>
        <taxon>Bacillati</taxon>
        <taxon>Actinomycetota</taxon>
        <taxon>Actinomycetes</taxon>
        <taxon>Mycobacteriales</taxon>
        <taxon>Mycobacteriaceae</taxon>
        <taxon>Mycobacterium</taxon>
    </lineage>
</organism>
<dbReference type="Gene3D" id="3.20.20.30">
    <property type="entry name" value="Luciferase-like domain"/>
    <property type="match status" value="1"/>
</dbReference>
<dbReference type="NCBIfam" id="TIGR03560">
    <property type="entry name" value="F420_Rv1855c"/>
    <property type="match status" value="1"/>
</dbReference>
<dbReference type="KEGG" id="mspg:F6B93_22165"/>
<reference evidence="6" key="1">
    <citation type="submission" date="2019-12" db="EMBL/GenBank/DDBJ databases">
        <title>Mycobacterium spongiae sp. nov.</title>
        <authorList>
            <person name="Stinear T."/>
        </authorList>
    </citation>
    <scope>NUCLEOTIDE SEQUENCE</scope>
    <source>
        <strain evidence="6">FSD4b-SM</strain>
    </source>
</reference>
<dbReference type="PANTHER" id="PTHR42847:SF8">
    <property type="entry name" value="CONSERVED PROTEIN"/>
    <property type="match status" value="1"/>
</dbReference>
<name>A0A975PYR5_9MYCO</name>
<evidence type="ECO:0000256" key="3">
    <source>
        <dbReference type="ARBA" id="ARBA00023002"/>
    </source>
</evidence>
<evidence type="ECO:0000256" key="2">
    <source>
        <dbReference type="ARBA" id="ARBA00022643"/>
    </source>
</evidence>
<dbReference type="EMBL" id="CP046600">
    <property type="protein sequence ID" value="QUR69417.1"/>
    <property type="molecule type" value="Genomic_DNA"/>
</dbReference>
<dbReference type="Proteomes" id="UP000682202">
    <property type="component" value="Chromosome"/>
</dbReference>